<dbReference type="EMBL" id="CAJVPY010008666">
    <property type="protein sequence ID" value="CAG8699234.1"/>
    <property type="molecule type" value="Genomic_DNA"/>
</dbReference>
<feature type="non-terminal residue" evidence="2">
    <location>
        <position position="129"/>
    </location>
</feature>
<proteinExistence type="predicted"/>
<name>A0A9N9HP87_9GLOM</name>
<dbReference type="GO" id="GO:0003676">
    <property type="term" value="F:nucleic acid binding"/>
    <property type="evidence" value="ECO:0007669"/>
    <property type="project" value="InterPro"/>
</dbReference>
<dbReference type="InterPro" id="IPR036397">
    <property type="entry name" value="RNaseH_sf"/>
</dbReference>
<organism evidence="2 3">
    <name type="scientific">Dentiscutata erythropus</name>
    <dbReference type="NCBI Taxonomy" id="1348616"/>
    <lineage>
        <taxon>Eukaryota</taxon>
        <taxon>Fungi</taxon>
        <taxon>Fungi incertae sedis</taxon>
        <taxon>Mucoromycota</taxon>
        <taxon>Glomeromycotina</taxon>
        <taxon>Glomeromycetes</taxon>
        <taxon>Diversisporales</taxon>
        <taxon>Gigasporaceae</taxon>
        <taxon>Dentiscutata</taxon>
    </lineage>
</organism>
<dbReference type="AlphaFoldDB" id="A0A9N9HP87"/>
<comment type="caution">
    <text evidence="2">The sequence shown here is derived from an EMBL/GenBank/DDBJ whole genome shotgun (WGS) entry which is preliminary data.</text>
</comment>
<dbReference type="Gene3D" id="3.30.420.10">
    <property type="entry name" value="Ribonuclease H-like superfamily/Ribonuclease H"/>
    <property type="match status" value="1"/>
</dbReference>
<evidence type="ECO:0000313" key="2">
    <source>
        <dbReference type="EMBL" id="CAG8699234.1"/>
    </source>
</evidence>
<dbReference type="OrthoDB" id="2753252at2759"/>
<accession>A0A9N9HP87</accession>
<dbReference type="Proteomes" id="UP000789405">
    <property type="component" value="Unassembled WGS sequence"/>
</dbReference>
<dbReference type="Pfam" id="PF13358">
    <property type="entry name" value="DDE_3"/>
    <property type="match status" value="1"/>
</dbReference>
<gene>
    <name evidence="2" type="ORF">DERYTH_LOCUS12881</name>
</gene>
<keyword evidence="3" id="KW-1185">Reference proteome</keyword>
<evidence type="ECO:0000313" key="3">
    <source>
        <dbReference type="Proteomes" id="UP000789405"/>
    </source>
</evidence>
<sequence>ENLGRDNRKRKATDYEYVKIDDINLPRDSMVDDYIDPKIKYEDGVNDIIFQHDGDSKHRAIDTKNWLYNRNLKFLNWPPYSPDLNIIGNLWGIVKQCLEKLHIQLWEQIKRIWDLIDNNIINNLFESMP</sequence>
<reference evidence="2" key="1">
    <citation type="submission" date="2021-06" db="EMBL/GenBank/DDBJ databases">
        <authorList>
            <person name="Kallberg Y."/>
            <person name="Tangrot J."/>
            <person name="Rosling A."/>
        </authorList>
    </citation>
    <scope>NUCLEOTIDE SEQUENCE</scope>
    <source>
        <strain evidence="2">MA453B</strain>
    </source>
</reference>
<dbReference type="InterPro" id="IPR038717">
    <property type="entry name" value="Tc1-like_DDE_dom"/>
</dbReference>
<protein>
    <submittedName>
        <fullName evidence="2">6120_t:CDS:1</fullName>
    </submittedName>
</protein>
<feature type="domain" description="Tc1-like transposase DDE" evidence="1">
    <location>
        <begin position="38"/>
        <end position="100"/>
    </location>
</feature>
<evidence type="ECO:0000259" key="1">
    <source>
        <dbReference type="Pfam" id="PF13358"/>
    </source>
</evidence>